<proteinExistence type="predicted"/>
<evidence type="ECO:0000313" key="5">
    <source>
        <dbReference type="RefSeq" id="XP_013180263.1"/>
    </source>
</evidence>
<dbReference type="InterPro" id="IPR011992">
    <property type="entry name" value="EF-hand-dom_pair"/>
</dbReference>
<feature type="compositionally biased region" description="Polar residues" evidence="1">
    <location>
        <begin position="641"/>
        <end position="651"/>
    </location>
</feature>
<dbReference type="Pfam" id="PF06294">
    <property type="entry name" value="CH_2"/>
    <property type="match status" value="1"/>
</dbReference>
<dbReference type="GeneID" id="106126901"/>
<dbReference type="InterPro" id="IPR054517">
    <property type="entry name" value="SPEF2_D5"/>
</dbReference>
<gene>
    <name evidence="5" type="primary">LOC106126901</name>
</gene>
<evidence type="ECO:0000259" key="4">
    <source>
        <dbReference type="Pfam" id="PF24082"/>
    </source>
</evidence>
<dbReference type="GO" id="GO:0005737">
    <property type="term" value="C:cytoplasm"/>
    <property type="evidence" value="ECO:0007669"/>
    <property type="project" value="UniProtKB-ARBA"/>
</dbReference>
<reference evidence="5" key="1">
    <citation type="submission" date="2025-08" db="UniProtKB">
        <authorList>
            <consortium name="RefSeq"/>
        </authorList>
    </citation>
    <scope>IDENTIFICATION</scope>
</reference>
<accession>A0AAJ6ZW06</accession>
<sequence>MAEILKDWLSQTLERPVTWEAEEFGNMMKNGHVIATVLRSYHVINDEKHYIIRASNEEADIKNNWKHLREWLKEVEVNLTDEDLNNIMMGKGSSLLRLFYQLFLHLDKRDRINFIKRERKMVSSLVEKLENRFTVKKVTEESEPFVDYLSKPLLDERQFIEWQKRKAKEIKESFDYLHHKYSKIIGKIEDSKFQKPILKKGSQQTPKKNEDIDKFERQHPCKYQNYTYEELIALEEKAMQRKKSLVDSEWTNEYMNNLFQRIRKRSDSEEFQRQIASALSNSLWNACVAEEESKGDMELAKKVMKLSQFEKQMCTQIMETKQQARNLVKNRIQGEIEYTEQREQQLNIFFDNLKDKIDSGVVEIDFEQKRQNQLHKRLFAEKMKRKRQIYYDICYETLLALIDYAVKFGYFKKLMEDDVPQHFIHEWKCLFFKQQPIFEVLTPTEDILKLRDAEESSSFTCEEIVYVERDRQQVLNDCEFQEYLDYLYPWNLDVLIPNYDPESEERTVETLGLKILGHAVYTLLEVKYPYPSKRLPADLPDYTSKVLLRSLPDKSLSSILETLLNSQKIRVVRLESVINYCLREYQIDMIGRTEIQLAYDSFLAATQEEETKELIKSMKSEDEVLAKSRDIDTSGPLLSPLPNTKYTQTPKSLPEDDITMSPAASLGQYAYDALTAGEPLTDYLIAAMIVEYLKHQEDIVGFVIINYPNTYLQVQILEEAFVGFGPPDFEELDDNDDELLEESILKHRLKEIDVYKEVRVSKIVKDPHRKRTDEPFETYFTAYINLKQTIDISDELVIWELTQENSDIIDRFYAVMGINYSLFYEVIDRDLIAQICKFVIGDFSIPIKSFEELFDENIVNQIEFPNSEIKRINSKMVKSDIATTKSKEKVRKNSKISRTTIETELEIIKAPLSFGDVEQNRIKTLESMIAQENKSKSLHSVDKIKVLPGEEDWVYGVLPIPETLGVAFATYWEEFEKSYVDGIQQLFFTTRLQMNYVIPYTRFLKDKMIQIITLPSEKQNLVTDFQNKYNEFENDWRPLSVARNEWHCRVKELQNKLYNICDQRKVFAQEKKLALICDNWTIEELTIIANTYISLMQMELNRSVMTFQILSDFYYTMLRGAPPPERLSSKDLTKIYRETESSHSSKKGGDEKLYKHLKAVFQELFIKSVEFDFDNNPFNFIIENNVKFAMKIVKDLGESFRSHISKEYSEKAKITPTKKKEGNGSNESCNHEEILKENALKCLEEWPVGVNGEMLRFNLRILALQYKCYADMKLFSDQVLKAFIEIQNVIDTYYANEVLAVDRLCKYFHMAIEKGRKIPESLLLEYDNLIIDNNVIQFAPSVETIVPQSKSEIKRYSNFKTNQLARLRSQFKLVAPIGIIIHKAFIYLLQDFIIFGKESKEGPLFPDVWKNIDPEQVQKLVFSLFGETAYVDWREFLIYCLQLSFPTINELLEVRKKFRCNDLDSTELISRDNFIKEELWFDKDFITEDKQDLLKLNLIKHFLFELYETEEDMMNYSAFLLAFCKNVDPIKGFIAALSMAVGQEICHSLDDCGDIVNYLINDKKYRDECLACALKCTEQFINKLIQRVVSICEGTTVEEVMYTESVPEEKKGKRRKTTRIRKTDGNQSGRSDNSQKRGSQYKMLPSIVVSQAAMICPPCERPVEKPKEPEKEPVVVKPPVEEPPIPYRDPNICLEVSQSVIWNVLKICLPWHFEILPDTTDSVYVQQVEEVLQILERDTDNKDIYVCKLVADPKFCKILHKVKKFTAVDLLEEIITMI</sequence>
<feature type="domain" description="SPEF2 C-terminal" evidence="4">
    <location>
        <begin position="1359"/>
        <end position="1547"/>
    </location>
</feature>
<dbReference type="KEGG" id="pxu:106126901"/>
<dbReference type="InterPro" id="IPR010441">
    <property type="entry name" value="CH_2"/>
</dbReference>
<feature type="domain" description="CH-like" evidence="2">
    <location>
        <begin position="7"/>
        <end position="103"/>
    </location>
</feature>
<dbReference type="InterPro" id="IPR036872">
    <property type="entry name" value="CH_dom_sf"/>
</dbReference>
<dbReference type="Proteomes" id="UP000694872">
    <property type="component" value="Unplaced"/>
</dbReference>
<protein>
    <submittedName>
        <fullName evidence="5">Sperm flagellar protein 2-like</fullName>
    </submittedName>
</protein>
<feature type="region of interest" description="Disordered" evidence="1">
    <location>
        <begin position="1604"/>
        <end position="1639"/>
    </location>
</feature>
<dbReference type="Pfam" id="PF22946">
    <property type="entry name" value="SPEF2_D5"/>
    <property type="match status" value="1"/>
</dbReference>
<feature type="compositionally biased region" description="Polar residues" evidence="1">
    <location>
        <begin position="1625"/>
        <end position="1638"/>
    </location>
</feature>
<feature type="region of interest" description="Disordered" evidence="1">
    <location>
        <begin position="637"/>
        <end position="656"/>
    </location>
</feature>
<dbReference type="InterPro" id="IPR056199">
    <property type="entry name" value="SPEF2_C"/>
</dbReference>
<dbReference type="RefSeq" id="XP_013180263.1">
    <property type="nucleotide sequence ID" value="XM_013324809.1"/>
</dbReference>
<evidence type="ECO:0000259" key="2">
    <source>
        <dbReference type="Pfam" id="PF06294"/>
    </source>
</evidence>
<dbReference type="PANTHER" id="PTHR14919">
    <property type="entry name" value="KPL2-RELATED"/>
    <property type="match status" value="1"/>
</dbReference>
<dbReference type="PANTHER" id="PTHR14919:SF0">
    <property type="entry name" value="SPERM FLAGELLAR PROTEIN 2"/>
    <property type="match status" value="1"/>
</dbReference>
<dbReference type="Gene3D" id="3.40.50.300">
    <property type="entry name" value="P-loop containing nucleotide triphosphate hydrolases"/>
    <property type="match status" value="1"/>
</dbReference>
<name>A0AAJ6ZW06_PAPXU</name>
<dbReference type="Gene3D" id="1.10.418.10">
    <property type="entry name" value="Calponin-like domain"/>
    <property type="match status" value="1"/>
</dbReference>
<evidence type="ECO:0000256" key="1">
    <source>
        <dbReference type="SAM" id="MobiDB-lite"/>
    </source>
</evidence>
<organism evidence="5">
    <name type="scientific">Papilio xuthus</name>
    <name type="common">Asian swallowtail butterfly</name>
    <dbReference type="NCBI Taxonomy" id="66420"/>
    <lineage>
        <taxon>Eukaryota</taxon>
        <taxon>Metazoa</taxon>
        <taxon>Ecdysozoa</taxon>
        <taxon>Arthropoda</taxon>
        <taxon>Hexapoda</taxon>
        <taxon>Insecta</taxon>
        <taxon>Pterygota</taxon>
        <taxon>Neoptera</taxon>
        <taxon>Endopterygota</taxon>
        <taxon>Lepidoptera</taxon>
        <taxon>Glossata</taxon>
        <taxon>Ditrysia</taxon>
        <taxon>Papilionoidea</taxon>
        <taxon>Papilionidae</taxon>
        <taxon>Papilioninae</taxon>
        <taxon>Papilio</taxon>
    </lineage>
</organism>
<dbReference type="InterPro" id="IPR027417">
    <property type="entry name" value="P-loop_NTPase"/>
</dbReference>
<feature type="domain" description="CPC1/SPEF2" evidence="3">
    <location>
        <begin position="303"/>
        <end position="436"/>
    </location>
</feature>
<dbReference type="Pfam" id="PF24082">
    <property type="entry name" value="SPEF2_C"/>
    <property type="match status" value="1"/>
</dbReference>
<evidence type="ECO:0000259" key="3">
    <source>
        <dbReference type="Pfam" id="PF22946"/>
    </source>
</evidence>
<dbReference type="SUPFAM" id="SSF47473">
    <property type="entry name" value="EF-hand"/>
    <property type="match status" value="1"/>
</dbReference>
<dbReference type="InterPro" id="IPR052634">
    <property type="entry name" value="Sperm_flagellar-bone_growth"/>
</dbReference>